<evidence type="ECO:0000256" key="1">
    <source>
        <dbReference type="SAM" id="MobiDB-lite"/>
    </source>
</evidence>
<evidence type="ECO:0000259" key="2">
    <source>
        <dbReference type="Pfam" id="PF03732"/>
    </source>
</evidence>
<gene>
    <name evidence="3" type="ORF">D5086_0000222950</name>
</gene>
<dbReference type="InterPro" id="IPR005162">
    <property type="entry name" value="Retrotrans_gag_dom"/>
</dbReference>
<feature type="region of interest" description="Disordered" evidence="1">
    <location>
        <begin position="53"/>
        <end position="75"/>
    </location>
</feature>
<feature type="domain" description="Retrotransposon gag" evidence="2">
    <location>
        <begin position="119"/>
        <end position="187"/>
    </location>
</feature>
<accession>A0A4U5P5F7</accession>
<dbReference type="Pfam" id="PF03732">
    <property type="entry name" value="Retrotrans_gag"/>
    <property type="match status" value="1"/>
</dbReference>
<dbReference type="AlphaFoldDB" id="A0A4U5P5F7"/>
<sequence length="188" mass="21209">MANQDAPGTRFNVLSETVSRQGSMLQQINTHMTDIQQQITALTLSIEKLSKEPQPVREEHSVGPSVRHSLASDSSGLPTKGLKIDLFKYDGTEDPSGWILLADQYFLLHQIHPAQRLLYASFHLKGAALQYYKYLQHAGELNDWVSFIQALEKRFGPTEYEDPEGELSKLRQTSTVAAYQSQFENLAQ</sequence>
<protein>
    <recommendedName>
        <fullName evidence="2">Retrotransposon gag domain-containing protein</fullName>
    </recommendedName>
</protein>
<comment type="caution">
    <text evidence="3">The sequence shown here is derived from an EMBL/GenBank/DDBJ whole genome shotgun (WGS) entry which is preliminary data.</text>
</comment>
<dbReference type="EMBL" id="RCHU01000774">
    <property type="protein sequence ID" value="TKR91476.1"/>
    <property type="molecule type" value="Genomic_DNA"/>
</dbReference>
<reference evidence="3" key="1">
    <citation type="submission" date="2018-10" db="EMBL/GenBank/DDBJ databases">
        <title>Population genomic analysis revealed the cold adaptation of white poplar.</title>
        <authorList>
            <person name="Liu Y.-J."/>
        </authorList>
    </citation>
    <scope>NUCLEOTIDE SEQUENCE [LARGE SCALE GENOMIC DNA]</scope>
    <source>
        <strain evidence="3">PAL-ZL1</strain>
    </source>
</reference>
<organism evidence="3">
    <name type="scientific">Populus alba</name>
    <name type="common">White poplar</name>
    <dbReference type="NCBI Taxonomy" id="43335"/>
    <lineage>
        <taxon>Eukaryota</taxon>
        <taxon>Viridiplantae</taxon>
        <taxon>Streptophyta</taxon>
        <taxon>Embryophyta</taxon>
        <taxon>Tracheophyta</taxon>
        <taxon>Spermatophyta</taxon>
        <taxon>Magnoliopsida</taxon>
        <taxon>eudicotyledons</taxon>
        <taxon>Gunneridae</taxon>
        <taxon>Pentapetalae</taxon>
        <taxon>rosids</taxon>
        <taxon>fabids</taxon>
        <taxon>Malpighiales</taxon>
        <taxon>Salicaceae</taxon>
        <taxon>Saliceae</taxon>
        <taxon>Populus</taxon>
    </lineage>
</organism>
<name>A0A4U5P5F7_POPAL</name>
<evidence type="ECO:0000313" key="3">
    <source>
        <dbReference type="EMBL" id="TKR91476.1"/>
    </source>
</evidence>
<proteinExistence type="predicted"/>